<dbReference type="AlphaFoldDB" id="A0A5N6QR11"/>
<protein>
    <recommendedName>
        <fullName evidence="9">Peptidase A1 domain-containing protein</fullName>
    </recommendedName>
</protein>
<dbReference type="OrthoDB" id="1072226at2759"/>
<keyword evidence="3" id="KW-0378">Hydrolase</keyword>
<dbReference type="Gene3D" id="2.40.70.10">
    <property type="entry name" value="Acid Proteases"/>
    <property type="match status" value="2"/>
</dbReference>
<reference evidence="7 8" key="1">
    <citation type="submission" date="2019-06" db="EMBL/GenBank/DDBJ databases">
        <title>A chromosomal-level reference genome of Carpinus fangiana (Coryloideae, Betulaceae).</title>
        <authorList>
            <person name="Yang X."/>
            <person name="Wang Z."/>
            <person name="Zhang L."/>
            <person name="Hao G."/>
            <person name="Liu J."/>
            <person name="Yang Y."/>
        </authorList>
    </citation>
    <scope>NUCLEOTIDE SEQUENCE [LARGE SCALE GENOMIC DNA]</scope>
    <source>
        <strain evidence="7">Cfa_2016G</strain>
        <tissue evidence="7">Leaf</tissue>
    </source>
</reference>
<evidence type="ECO:0000259" key="6">
    <source>
        <dbReference type="Pfam" id="PF14543"/>
    </source>
</evidence>
<name>A0A5N6QR11_9ROSI</name>
<keyword evidence="2" id="KW-0645">Protease</keyword>
<feature type="domain" description="Xylanase inhibitor N-terminal" evidence="6">
    <location>
        <begin position="137"/>
        <end position="229"/>
    </location>
</feature>
<dbReference type="InterPro" id="IPR032799">
    <property type="entry name" value="TAXi_C"/>
</dbReference>
<dbReference type="InterPro" id="IPR032861">
    <property type="entry name" value="TAXi_N"/>
</dbReference>
<accession>A0A5N6QR11</accession>
<organism evidence="7 8">
    <name type="scientific">Carpinus fangiana</name>
    <dbReference type="NCBI Taxonomy" id="176857"/>
    <lineage>
        <taxon>Eukaryota</taxon>
        <taxon>Viridiplantae</taxon>
        <taxon>Streptophyta</taxon>
        <taxon>Embryophyta</taxon>
        <taxon>Tracheophyta</taxon>
        <taxon>Spermatophyta</taxon>
        <taxon>Magnoliopsida</taxon>
        <taxon>eudicotyledons</taxon>
        <taxon>Gunneridae</taxon>
        <taxon>Pentapetalae</taxon>
        <taxon>rosids</taxon>
        <taxon>fabids</taxon>
        <taxon>Fagales</taxon>
        <taxon>Betulaceae</taxon>
        <taxon>Carpinus</taxon>
    </lineage>
</organism>
<dbReference type="PANTHER" id="PTHR47967:SF23">
    <property type="entry name" value="OS04G0448300 PROTEIN"/>
    <property type="match status" value="1"/>
</dbReference>
<keyword evidence="4" id="KW-0732">Signal</keyword>
<dbReference type="EMBL" id="CM017322">
    <property type="protein sequence ID" value="KAE8009591.1"/>
    <property type="molecule type" value="Genomic_DNA"/>
</dbReference>
<dbReference type="Proteomes" id="UP000327013">
    <property type="component" value="Chromosome 2"/>
</dbReference>
<evidence type="ECO:0000313" key="8">
    <source>
        <dbReference type="Proteomes" id="UP000327013"/>
    </source>
</evidence>
<proteinExistence type="inferred from homology"/>
<evidence type="ECO:0008006" key="9">
    <source>
        <dbReference type="Google" id="ProtNLM"/>
    </source>
</evidence>
<dbReference type="InterPro" id="IPR051708">
    <property type="entry name" value="Plant_Aspart_Prot_A1"/>
</dbReference>
<feature type="signal peptide" evidence="4">
    <location>
        <begin position="1"/>
        <end position="24"/>
    </location>
</feature>
<dbReference type="GO" id="GO:0005576">
    <property type="term" value="C:extracellular region"/>
    <property type="evidence" value="ECO:0007669"/>
    <property type="project" value="TreeGrafter"/>
</dbReference>
<dbReference type="GO" id="GO:0006508">
    <property type="term" value="P:proteolysis"/>
    <property type="evidence" value="ECO:0007669"/>
    <property type="project" value="UniProtKB-KW"/>
</dbReference>
<evidence type="ECO:0000259" key="5">
    <source>
        <dbReference type="Pfam" id="PF14541"/>
    </source>
</evidence>
<dbReference type="Pfam" id="PF14541">
    <property type="entry name" value="TAXi_C"/>
    <property type="match status" value="1"/>
</dbReference>
<evidence type="ECO:0000256" key="4">
    <source>
        <dbReference type="SAM" id="SignalP"/>
    </source>
</evidence>
<keyword evidence="8" id="KW-1185">Reference proteome</keyword>
<dbReference type="Pfam" id="PF14543">
    <property type="entry name" value="TAXi_N"/>
    <property type="match status" value="1"/>
</dbReference>
<evidence type="ECO:0000256" key="2">
    <source>
        <dbReference type="ARBA" id="ARBA00022670"/>
    </source>
</evidence>
<dbReference type="InterPro" id="IPR021109">
    <property type="entry name" value="Peptidase_aspartic_dom_sf"/>
</dbReference>
<dbReference type="PANTHER" id="PTHR47967">
    <property type="entry name" value="OS07G0603500 PROTEIN-RELATED"/>
    <property type="match status" value="1"/>
</dbReference>
<feature type="chain" id="PRO_5024332414" description="Peptidase A1 domain-containing protein" evidence="4">
    <location>
        <begin position="25"/>
        <end position="357"/>
    </location>
</feature>
<dbReference type="SUPFAM" id="SSF50630">
    <property type="entry name" value="Acid proteases"/>
    <property type="match status" value="1"/>
</dbReference>
<evidence type="ECO:0000256" key="3">
    <source>
        <dbReference type="ARBA" id="ARBA00022801"/>
    </source>
</evidence>
<gene>
    <name evidence="7" type="ORF">FH972_006019</name>
</gene>
<comment type="similarity">
    <text evidence="1">Belongs to the peptidase A1 family.</text>
</comment>
<dbReference type="GO" id="GO:0008233">
    <property type="term" value="F:peptidase activity"/>
    <property type="evidence" value="ECO:0007669"/>
    <property type="project" value="UniProtKB-KW"/>
</dbReference>
<feature type="domain" description="Xylanase inhibitor C-terminal" evidence="5">
    <location>
        <begin position="233"/>
        <end position="349"/>
    </location>
</feature>
<evidence type="ECO:0000256" key="1">
    <source>
        <dbReference type="ARBA" id="ARBA00007447"/>
    </source>
</evidence>
<sequence>MTILRLAFLSILSSFLLLGGPAAGKPDGLTIKLIHRDSPASPLYNGNITFIERIQRLVNQTKARVSYLYSLISANAETNGSQSIHPNVVIRAPIAIQAMSTYMVRFGIGTFNANFPARPFKSYHLHMDTGSALTWTDGGTTTGILAQETFTFLSSSGSPQTIPNIVFGCSFDSSEMQYGEDHNQVNGIFGLGWGIRSFVNQIGSLRHGTFSYCLKLNDDHALDTYLRFGTNISQPAGRCIIDFGTTFTTIVKPAYDVVIRTFMQYFSGLPNMTRSRLFEEFFEFCYERSVPEGFRDLPGMTFHLRKADLEVRPEGTCFFGGDHFTSLGAYQQTNQKFIYDIPRKQLQFAPEDCAQNA</sequence>
<evidence type="ECO:0000313" key="7">
    <source>
        <dbReference type="EMBL" id="KAE8009591.1"/>
    </source>
</evidence>